<evidence type="ECO:0000256" key="2">
    <source>
        <dbReference type="SAM" id="Phobius"/>
    </source>
</evidence>
<feature type="transmembrane region" description="Helical" evidence="2">
    <location>
        <begin position="239"/>
        <end position="259"/>
    </location>
</feature>
<gene>
    <name evidence="3" type="ORF">Lbru_2136</name>
</gene>
<sequence>MAQNLDQEIEDFNQEALKRELAAVLIIEHQLHAITDDIIAKNPSEEAKQLQSKILIATQESLRAMLNAESREIFLIQQKRFNQLITNLKERLVLDEDLESILEDYRFFNHLLQFLRDATIANTKELNENLPSWFKDHSYYPHWKVELDFLEKESNPRIYDAHKKILIEDLVANESYQDLANMISMSLIEQNNQLLADTRLSYLKETNNRKKLLIDIAWIGVGALLVATAAVLGLAFPPLIIPGLVLGAVVLGYGAVDFVKQSTDLYRGSQELSLGERKIAPDTLAEIEALENTLHDPAKSNFIARQLLEKKHWSREANLIKGAGYTASIAGFVLAITALALIIPGVGVPIAAVIVVTALSLAVAVFAASLLAVRVFREQQHQQNLNTHIDEKIADDEKIMTEVERVYNEIPTKSSIPVLVMQHEKTATLGMFRKQKPPHTEENNEKVGDVELEDTNPPPMQKPIPKPTVNVDEVKKAPVEEKKPKVANKQFASEEDEEDGNKVVEEDEDEDRVTGEDTPGSP</sequence>
<name>A0A0W0SDY9_9GAMM</name>
<reference evidence="3 4" key="1">
    <citation type="submission" date="2015-11" db="EMBL/GenBank/DDBJ databases">
        <title>Genomic analysis of 38 Legionella species identifies large and diverse effector repertoires.</title>
        <authorList>
            <person name="Burstein D."/>
            <person name="Amaro F."/>
            <person name="Zusman T."/>
            <person name="Lifshitz Z."/>
            <person name="Cohen O."/>
            <person name="Gilbert J.A."/>
            <person name="Pupko T."/>
            <person name="Shuman H.A."/>
            <person name="Segal G."/>
        </authorList>
    </citation>
    <scope>NUCLEOTIDE SEQUENCE [LARGE SCALE GENOMIC DNA]</scope>
    <source>
        <strain evidence="3 4">ATCC 43878</strain>
    </source>
</reference>
<feature type="compositionally biased region" description="Basic and acidic residues" evidence="1">
    <location>
        <begin position="438"/>
        <end position="449"/>
    </location>
</feature>
<evidence type="ECO:0000313" key="4">
    <source>
        <dbReference type="Proteomes" id="UP000054742"/>
    </source>
</evidence>
<evidence type="ECO:0000313" key="3">
    <source>
        <dbReference type="EMBL" id="KTC81616.1"/>
    </source>
</evidence>
<feature type="compositionally biased region" description="Pro residues" evidence="1">
    <location>
        <begin position="456"/>
        <end position="466"/>
    </location>
</feature>
<feature type="compositionally biased region" description="Basic and acidic residues" evidence="1">
    <location>
        <begin position="472"/>
        <end position="484"/>
    </location>
</feature>
<proteinExistence type="predicted"/>
<feature type="region of interest" description="Disordered" evidence="1">
    <location>
        <begin position="430"/>
        <end position="522"/>
    </location>
</feature>
<keyword evidence="2" id="KW-1133">Transmembrane helix</keyword>
<protein>
    <submittedName>
        <fullName evidence="3">IncA protein</fullName>
    </submittedName>
</protein>
<dbReference type="RefSeq" id="WP_058442122.1">
    <property type="nucleotide sequence ID" value="NZ_CAAAHU010000005.1"/>
</dbReference>
<feature type="transmembrane region" description="Helical" evidence="2">
    <location>
        <begin position="323"/>
        <end position="344"/>
    </location>
</feature>
<dbReference type="OrthoDB" id="5638515at2"/>
<keyword evidence="2" id="KW-0812">Transmembrane</keyword>
<keyword evidence="4" id="KW-1185">Reference proteome</keyword>
<feature type="transmembrane region" description="Helical" evidence="2">
    <location>
        <begin position="212"/>
        <end position="233"/>
    </location>
</feature>
<keyword evidence="2" id="KW-0472">Membrane</keyword>
<dbReference type="PATRIC" id="fig|29422.6.peg.2279"/>
<feature type="compositionally biased region" description="Acidic residues" evidence="1">
    <location>
        <begin position="493"/>
        <end position="511"/>
    </location>
</feature>
<dbReference type="Proteomes" id="UP000054742">
    <property type="component" value="Unassembled WGS sequence"/>
</dbReference>
<organism evidence="3 4">
    <name type="scientific">Legionella brunensis</name>
    <dbReference type="NCBI Taxonomy" id="29422"/>
    <lineage>
        <taxon>Bacteria</taxon>
        <taxon>Pseudomonadati</taxon>
        <taxon>Pseudomonadota</taxon>
        <taxon>Gammaproteobacteria</taxon>
        <taxon>Legionellales</taxon>
        <taxon>Legionellaceae</taxon>
        <taxon>Legionella</taxon>
    </lineage>
</organism>
<evidence type="ECO:0000256" key="1">
    <source>
        <dbReference type="SAM" id="MobiDB-lite"/>
    </source>
</evidence>
<feature type="transmembrane region" description="Helical" evidence="2">
    <location>
        <begin position="350"/>
        <end position="373"/>
    </location>
</feature>
<comment type="caution">
    <text evidence="3">The sequence shown here is derived from an EMBL/GenBank/DDBJ whole genome shotgun (WGS) entry which is preliminary data.</text>
</comment>
<dbReference type="AlphaFoldDB" id="A0A0W0SDY9"/>
<dbReference type="EMBL" id="LNXV01000029">
    <property type="protein sequence ID" value="KTC81616.1"/>
    <property type="molecule type" value="Genomic_DNA"/>
</dbReference>
<accession>A0A0W0SDY9</accession>